<evidence type="ECO:0000313" key="2">
    <source>
        <dbReference type="EMBL" id="TFJ91687.1"/>
    </source>
</evidence>
<dbReference type="InterPro" id="IPR036291">
    <property type="entry name" value="NAD(P)-bd_dom_sf"/>
</dbReference>
<sequence>MKVLVIGAYGQIGQHILSVLDKSEHQAKAMIRNENQANELEHLGAEVVVADLEQDFSYAFDGCDAVIFTAGSGGHTGPEKTELVDRQGAMKAVNEAENNHVKRFIMVSSMNADTPDNGPESMKYYFKAKGDADKNLQSGHLNYTILRPGRLLNEPANGTITAAEHIEDRSNGIPRADVAQVAVTSLDTENTSHRVFEILSGDVPIEEALRNI</sequence>
<accession>A0A4Y9A998</accession>
<evidence type="ECO:0000313" key="3">
    <source>
        <dbReference type="Proteomes" id="UP000298484"/>
    </source>
</evidence>
<gene>
    <name evidence="2" type="ORF">E4U82_16270</name>
</gene>
<proteinExistence type="predicted"/>
<reference evidence="2 3" key="1">
    <citation type="submission" date="2019-03" db="EMBL/GenBank/DDBJ databases">
        <title>Genome sequence of Lentibacillus salicampi ATCC BAA-719.</title>
        <authorList>
            <person name="Maclea K.S."/>
            <person name="Simoes Junior M."/>
        </authorList>
    </citation>
    <scope>NUCLEOTIDE SEQUENCE [LARGE SCALE GENOMIC DNA]</scope>
    <source>
        <strain evidence="2 3">ATCC BAA-719</strain>
    </source>
</reference>
<keyword evidence="3" id="KW-1185">Reference proteome</keyword>
<protein>
    <submittedName>
        <fullName evidence="2">SDR family oxidoreductase</fullName>
    </submittedName>
</protein>
<name>A0A4Y9A998_9BACI</name>
<dbReference type="Proteomes" id="UP000298484">
    <property type="component" value="Unassembled WGS sequence"/>
</dbReference>
<dbReference type="Pfam" id="PF13460">
    <property type="entry name" value="NAD_binding_10"/>
    <property type="match status" value="1"/>
</dbReference>
<dbReference type="InterPro" id="IPR016040">
    <property type="entry name" value="NAD(P)-bd_dom"/>
</dbReference>
<dbReference type="Gene3D" id="3.40.50.720">
    <property type="entry name" value="NAD(P)-binding Rossmann-like Domain"/>
    <property type="match status" value="1"/>
</dbReference>
<dbReference type="PANTHER" id="PTHR15020:SF50">
    <property type="entry name" value="UPF0659 PROTEIN YMR090W"/>
    <property type="match status" value="1"/>
</dbReference>
<dbReference type="AlphaFoldDB" id="A0A4Y9A998"/>
<dbReference type="RefSeq" id="WP_135111236.1">
    <property type="nucleotide sequence ID" value="NZ_SRHY01000042.1"/>
</dbReference>
<feature type="domain" description="NAD(P)-binding" evidence="1">
    <location>
        <begin position="7"/>
        <end position="188"/>
    </location>
</feature>
<dbReference type="EMBL" id="SRHY01000042">
    <property type="protein sequence ID" value="TFJ91687.1"/>
    <property type="molecule type" value="Genomic_DNA"/>
</dbReference>
<dbReference type="OrthoDB" id="9803892at2"/>
<evidence type="ECO:0000259" key="1">
    <source>
        <dbReference type="Pfam" id="PF13460"/>
    </source>
</evidence>
<comment type="caution">
    <text evidence="2">The sequence shown here is derived from an EMBL/GenBank/DDBJ whole genome shotgun (WGS) entry which is preliminary data.</text>
</comment>
<dbReference type="CDD" id="cd05243">
    <property type="entry name" value="SDR_a5"/>
    <property type="match status" value="1"/>
</dbReference>
<dbReference type="PANTHER" id="PTHR15020">
    <property type="entry name" value="FLAVIN REDUCTASE-RELATED"/>
    <property type="match status" value="1"/>
</dbReference>
<organism evidence="2 3">
    <name type="scientific">Lentibacillus salicampi</name>
    <dbReference type="NCBI Taxonomy" id="175306"/>
    <lineage>
        <taxon>Bacteria</taxon>
        <taxon>Bacillati</taxon>
        <taxon>Bacillota</taxon>
        <taxon>Bacilli</taxon>
        <taxon>Bacillales</taxon>
        <taxon>Bacillaceae</taxon>
        <taxon>Lentibacillus</taxon>
    </lineage>
</organism>
<dbReference type="SUPFAM" id="SSF51735">
    <property type="entry name" value="NAD(P)-binding Rossmann-fold domains"/>
    <property type="match status" value="1"/>
</dbReference>